<dbReference type="PANTHER" id="PTHR46905:SF21">
    <property type="entry name" value="RING-TYPE E3 UBIQUITIN TRANSFERASE"/>
    <property type="match status" value="1"/>
</dbReference>
<organism evidence="12 13">
    <name type="scientific">Canna indica</name>
    <name type="common">Indian-shot</name>
    <dbReference type="NCBI Taxonomy" id="4628"/>
    <lineage>
        <taxon>Eukaryota</taxon>
        <taxon>Viridiplantae</taxon>
        <taxon>Streptophyta</taxon>
        <taxon>Embryophyta</taxon>
        <taxon>Tracheophyta</taxon>
        <taxon>Spermatophyta</taxon>
        <taxon>Magnoliopsida</taxon>
        <taxon>Liliopsida</taxon>
        <taxon>Zingiberales</taxon>
        <taxon>Cannaceae</taxon>
        <taxon>Canna</taxon>
    </lineage>
</organism>
<keyword evidence="2" id="KW-0808">Transferase</keyword>
<evidence type="ECO:0000256" key="6">
    <source>
        <dbReference type="ARBA" id="ARBA00022989"/>
    </source>
</evidence>
<comment type="subcellular location">
    <subcellularLocation>
        <location evidence="1">Membrane</location>
        <topology evidence="1">Single-pass membrane protein</topology>
    </subcellularLocation>
</comment>
<dbReference type="GO" id="GO:0008270">
    <property type="term" value="F:zinc ion binding"/>
    <property type="evidence" value="ECO:0007669"/>
    <property type="project" value="UniProtKB-KW"/>
</dbReference>
<accession>A0AAQ3K0T9</accession>
<feature type="transmembrane region" description="Helical" evidence="10">
    <location>
        <begin position="27"/>
        <end position="47"/>
    </location>
</feature>
<dbReference type="SMART" id="SM00184">
    <property type="entry name" value="RING"/>
    <property type="match status" value="1"/>
</dbReference>
<comment type="similarity">
    <text evidence="8">Belongs to the RING-type zinc finger family. ATL subfamily.</text>
</comment>
<dbReference type="PROSITE" id="PS50089">
    <property type="entry name" value="ZF_RING_2"/>
    <property type="match status" value="1"/>
</dbReference>
<evidence type="ECO:0000256" key="9">
    <source>
        <dbReference type="PROSITE-ProRule" id="PRU00175"/>
    </source>
</evidence>
<proteinExistence type="inferred from homology"/>
<evidence type="ECO:0000256" key="4">
    <source>
        <dbReference type="ARBA" id="ARBA00022723"/>
    </source>
</evidence>
<keyword evidence="9" id="KW-0863">Zinc-finger</keyword>
<protein>
    <submittedName>
        <fullName evidence="12">RING-H2 finger protein ATL74-like</fullName>
    </submittedName>
</protein>
<dbReference type="InterPro" id="IPR044602">
    <property type="entry name" value="ATL10/ATL72-79-like"/>
</dbReference>
<evidence type="ECO:0000259" key="11">
    <source>
        <dbReference type="PROSITE" id="PS50089"/>
    </source>
</evidence>
<dbReference type="Pfam" id="PF13639">
    <property type="entry name" value="zf-RING_2"/>
    <property type="match status" value="1"/>
</dbReference>
<reference evidence="12 13" key="1">
    <citation type="submission" date="2023-10" db="EMBL/GenBank/DDBJ databases">
        <title>Chromosome-scale genome assembly provides insights into flower coloration mechanisms of Canna indica.</title>
        <authorList>
            <person name="Li C."/>
        </authorList>
    </citation>
    <scope>NUCLEOTIDE SEQUENCE [LARGE SCALE GENOMIC DNA]</scope>
    <source>
        <tissue evidence="12">Flower</tissue>
    </source>
</reference>
<keyword evidence="5" id="KW-0862">Zinc</keyword>
<keyword evidence="6 10" id="KW-1133">Transmembrane helix</keyword>
<name>A0AAQ3K0T9_9LILI</name>
<dbReference type="AlphaFoldDB" id="A0AAQ3K0T9"/>
<gene>
    <name evidence="12" type="ORF">Cni_G08555</name>
</gene>
<evidence type="ECO:0000256" key="3">
    <source>
        <dbReference type="ARBA" id="ARBA00022692"/>
    </source>
</evidence>
<dbReference type="InterPro" id="IPR013083">
    <property type="entry name" value="Znf_RING/FYVE/PHD"/>
</dbReference>
<evidence type="ECO:0000256" key="7">
    <source>
        <dbReference type="ARBA" id="ARBA00023136"/>
    </source>
</evidence>
<dbReference type="CDD" id="cd16461">
    <property type="entry name" value="RING-H2_EL5-like"/>
    <property type="match status" value="1"/>
</dbReference>
<dbReference type="GO" id="GO:0016567">
    <property type="term" value="P:protein ubiquitination"/>
    <property type="evidence" value="ECO:0007669"/>
    <property type="project" value="InterPro"/>
</dbReference>
<evidence type="ECO:0000256" key="10">
    <source>
        <dbReference type="SAM" id="Phobius"/>
    </source>
</evidence>
<keyword evidence="3 10" id="KW-0812">Transmembrane</keyword>
<evidence type="ECO:0000256" key="5">
    <source>
        <dbReference type="ARBA" id="ARBA00022833"/>
    </source>
</evidence>
<evidence type="ECO:0000256" key="1">
    <source>
        <dbReference type="ARBA" id="ARBA00004167"/>
    </source>
</evidence>
<dbReference type="Proteomes" id="UP001327560">
    <property type="component" value="Chromosome 3"/>
</dbReference>
<keyword evidence="4" id="KW-0479">Metal-binding</keyword>
<dbReference type="GO" id="GO:0016740">
    <property type="term" value="F:transferase activity"/>
    <property type="evidence" value="ECO:0007669"/>
    <property type="project" value="UniProtKB-KW"/>
</dbReference>
<dbReference type="EMBL" id="CP136892">
    <property type="protein sequence ID" value="WOK99843.1"/>
    <property type="molecule type" value="Genomic_DNA"/>
</dbReference>
<dbReference type="InterPro" id="IPR001841">
    <property type="entry name" value="Znf_RING"/>
</dbReference>
<keyword evidence="13" id="KW-1185">Reference proteome</keyword>
<dbReference type="PANTHER" id="PTHR46905">
    <property type="entry name" value="RING-H2 FINGER PROTEIN ATL78"/>
    <property type="match status" value="1"/>
</dbReference>
<keyword evidence="7 10" id="KW-0472">Membrane</keyword>
<feature type="domain" description="RING-type" evidence="11">
    <location>
        <begin position="98"/>
        <end position="140"/>
    </location>
</feature>
<dbReference type="SUPFAM" id="SSF57850">
    <property type="entry name" value="RING/U-box"/>
    <property type="match status" value="1"/>
</dbReference>
<dbReference type="GO" id="GO:0016020">
    <property type="term" value="C:membrane"/>
    <property type="evidence" value="ECO:0007669"/>
    <property type="project" value="UniProtKB-SubCell"/>
</dbReference>
<sequence>MHRLLGAPAESPAVVADGGAGVDANTVVILAALFSALIVALGVNSAVRCALRCGRRLAMETPEQAAARRAATGLKKRALRQLPVAVYGSGDDVPAAECPICLGEFADGEKVRVLPRCRHGFHVGCIDKWLASRSSCPTCRRSLLDGETTDEADV</sequence>
<evidence type="ECO:0000256" key="2">
    <source>
        <dbReference type="ARBA" id="ARBA00022679"/>
    </source>
</evidence>
<evidence type="ECO:0000256" key="8">
    <source>
        <dbReference type="ARBA" id="ARBA00024209"/>
    </source>
</evidence>
<evidence type="ECO:0000313" key="12">
    <source>
        <dbReference type="EMBL" id="WOK99843.1"/>
    </source>
</evidence>
<dbReference type="Gene3D" id="3.30.40.10">
    <property type="entry name" value="Zinc/RING finger domain, C3HC4 (zinc finger)"/>
    <property type="match status" value="1"/>
</dbReference>
<evidence type="ECO:0000313" key="13">
    <source>
        <dbReference type="Proteomes" id="UP001327560"/>
    </source>
</evidence>